<dbReference type="SUPFAM" id="SSF47095">
    <property type="entry name" value="HMG-box"/>
    <property type="match status" value="2"/>
</dbReference>
<dbReference type="EMBL" id="KV878210">
    <property type="protein sequence ID" value="OJJ38853.1"/>
    <property type="molecule type" value="Genomic_DNA"/>
</dbReference>
<feature type="DNA-binding region" description="HMG box" evidence="1">
    <location>
        <begin position="251"/>
        <end position="317"/>
    </location>
</feature>
<dbReference type="Gene3D" id="1.10.30.10">
    <property type="entry name" value="High mobility group box domain"/>
    <property type="match status" value="2"/>
</dbReference>
<dbReference type="RefSeq" id="XP_040692529.1">
    <property type="nucleotide sequence ID" value="XM_040838819.1"/>
</dbReference>
<dbReference type="STRING" id="1073089.A0A1L9RVE0"/>
<feature type="compositionally biased region" description="Basic and acidic residues" evidence="2">
    <location>
        <begin position="105"/>
        <end position="132"/>
    </location>
</feature>
<dbReference type="Proteomes" id="UP000184383">
    <property type="component" value="Unassembled WGS sequence"/>
</dbReference>
<dbReference type="GO" id="GO:0005634">
    <property type="term" value="C:nucleus"/>
    <property type="evidence" value="ECO:0007669"/>
    <property type="project" value="UniProtKB-UniRule"/>
</dbReference>
<evidence type="ECO:0000313" key="5">
    <source>
        <dbReference type="Proteomes" id="UP000184383"/>
    </source>
</evidence>
<dbReference type="InterPro" id="IPR036910">
    <property type="entry name" value="HMG_box_dom_sf"/>
</dbReference>
<sequence length="332" mass="37408">MPLNIAQRGAVLRHLQLGNVFSRPTRVAAIHSHARRVSLAAGRRFANPITRTEYQFGAVSQGLIKSYATVGRPKGSTGKAKPKATEAAGDEKKSGKTAKSKTSGAKKDSTKEEPKKKRKVLTDKQKEAKKVKEQRELLKTLKETALQPPKKASEHKWTLAVQDKLVGVDRSKFKGTEVFQEGVRGARNVTPEEDEKFTQQAELNKAANAAAYKEWIKSHTPLQIKEANHARERLEKITGKYMRPLKDDRLVKRPLTAYIAFYTDRVSGGDFKHLKPEDITSHIAREWRAMTDTEKEKYVKISEADRKRYAQEHLEVYGTEAPFTQNAESESS</sequence>
<reference evidence="5" key="1">
    <citation type="journal article" date="2017" name="Genome Biol.">
        <title>Comparative genomics reveals high biological diversity and specific adaptations in the industrially and medically important fungal genus Aspergillus.</title>
        <authorList>
            <person name="de Vries R.P."/>
            <person name="Riley R."/>
            <person name="Wiebenga A."/>
            <person name="Aguilar-Osorio G."/>
            <person name="Amillis S."/>
            <person name="Uchima C.A."/>
            <person name="Anderluh G."/>
            <person name="Asadollahi M."/>
            <person name="Askin M."/>
            <person name="Barry K."/>
            <person name="Battaglia E."/>
            <person name="Bayram O."/>
            <person name="Benocci T."/>
            <person name="Braus-Stromeyer S.A."/>
            <person name="Caldana C."/>
            <person name="Canovas D."/>
            <person name="Cerqueira G.C."/>
            <person name="Chen F."/>
            <person name="Chen W."/>
            <person name="Choi C."/>
            <person name="Clum A."/>
            <person name="Dos Santos R.A."/>
            <person name="Damasio A.R."/>
            <person name="Diallinas G."/>
            <person name="Emri T."/>
            <person name="Fekete E."/>
            <person name="Flipphi M."/>
            <person name="Freyberg S."/>
            <person name="Gallo A."/>
            <person name="Gournas C."/>
            <person name="Habgood R."/>
            <person name="Hainaut M."/>
            <person name="Harispe M.L."/>
            <person name="Henrissat B."/>
            <person name="Hilden K.S."/>
            <person name="Hope R."/>
            <person name="Hossain A."/>
            <person name="Karabika E."/>
            <person name="Karaffa L."/>
            <person name="Karanyi Z."/>
            <person name="Krasevec N."/>
            <person name="Kuo A."/>
            <person name="Kusch H."/>
            <person name="LaButti K."/>
            <person name="Lagendijk E.L."/>
            <person name="Lapidus A."/>
            <person name="Levasseur A."/>
            <person name="Lindquist E."/>
            <person name="Lipzen A."/>
            <person name="Logrieco A.F."/>
            <person name="MacCabe A."/>
            <person name="Maekelae M.R."/>
            <person name="Malavazi I."/>
            <person name="Melin P."/>
            <person name="Meyer V."/>
            <person name="Mielnichuk N."/>
            <person name="Miskei M."/>
            <person name="Molnar A.P."/>
            <person name="Mule G."/>
            <person name="Ngan C.Y."/>
            <person name="Orejas M."/>
            <person name="Orosz E."/>
            <person name="Ouedraogo J.P."/>
            <person name="Overkamp K.M."/>
            <person name="Park H.-S."/>
            <person name="Perrone G."/>
            <person name="Piumi F."/>
            <person name="Punt P.J."/>
            <person name="Ram A.F."/>
            <person name="Ramon A."/>
            <person name="Rauscher S."/>
            <person name="Record E."/>
            <person name="Riano-Pachon D.M."/>
            <person name="Robert V."/>
            <person name="Roehrig J."/>
            <person name="Ruller R."/>
            <person name="Salamov A."/>
            <person name="Salih N.S."/>
            <person name="Samson R.A."/>
            <person name="Sandor E."/>
            <person name="Sanguinetti M."/>
            <person name="Schuetze T."/>
            <person name="Sepcic K."/>
            <person name="Shelest E."/>
            <person name="Sherlock G."/>
            <person name="Sophianopoulou V."/>
            <person name="Squina F.M."/>
            <person name="Sun H."/>
            <person name="Susca A."/>
            <person name="Todd R.B."/>
            <person name="Tsang A."/>
            <person name="Unkles S.E."/>
            <person name="van de Wiele N."/>
            <person name="van Rossen-Uffink D."/>
            <person name="Oliveira J.V."/>
            <person name="Vesth T.C."/>
            <person name="Visser J."/>
            <person name="Yu J.-H."/>
            <person name="Zhou M."/>
            <person name="Andersen M.R."/>
            <person name="Archer D.B."/>
            <person name="Baker S.E."/>
            <person name="Benoit I."/>
            <person name="Brakhage A.A."/>
            <person name="Braus G.H."/>
            <person name="Fischer R."/>
            <person name="Frisvad J.C."/>
            <person name="Goldman G.H."/>
            <person name="Houbraken J."/>
            <person name="Oakley B."/>
            <person name="Pocsi I."/>
            <person name="Scazzocchio C."/>
            <person name="Seiboth B."/>
            <person name="vanKuyk P.A."/>
            <person name="Wortman J."/>
            <person name="Dyer P.S."/>
            <person name="Grigoriev I.V."/>
        </authorList>
    </citation>
    <scope>NUCLEOTIDE SEQUENCE [LARGE SCALE GENOMIC DNA]</scope>
    <source>
        <strain evidence="5">DTO 134E9</strain>
    </source>
</reference>
<name>A0A1L9RVE0_ASPWE</name>
<proteinExistence type="predicted"/>
<dbReference type="OrthoDB" id="1919336at2759"/>
<organism evidence="4 5">
    <name type="scientific">Aspergillus wentii DTO 134E9</name>
    <dbReference type="NCBI Taxonomy" id="1073089"/>
    <lineage>
        <taxon>Eukaryota</taxon>
        <taxon>Fungi</taxon>
        <taxon>Dikarya</taxon>
        <taxon>Ascomycota</taxon>
        <taxon>Pezizomycotina</taxon>
        <taxon>Eurotiomycetes</taxon>
        <taxon>Eurotiomycetidae</taxon>
        <taxon>Eurotiales</taxon>
        <taxon>Aspergillaceae</taxon>
        <taxon>Aspergillus</taxon>
        <taxon>Aspergillus subgen. Cremei</taxon>
    </lineage>
</organism>
<dbReference type="AlphaFoldDB" id="A0A1L9RVE0"/>
<dbReference type="GO" id="GO:0003677">
    <property type="term" value="F:DNA binding"/>
    <property type="evidence" value="ECO:0007669"/>
    <property type="project" value="UniProtKB-UniRule"/>
</dbReference>
<protein>
    <recommendedName>
        <fullName evidence="3">HMG box domain-containing protein</fullName>
    </recommendedName>
</protein>
<feature type="domain" description="HMG box" evidence="3">
    <location>
        <begin position="251"/>
        <end position="317"/>
    </location>
</feature>
<dbReference type="SMART" id="SM00398">
    <property type="entry name" value="HMG"/>
    <property type="match status" value="1"/>
</dbReference>
<feature type="region of interest" description="Disordered" evidence="2">
    <location>
        <begin position="69"/>
        <end position="132"/>
    </location>
</feature>
<dbReference type="VEuPathDB" id="FungiDB:ASPWEDRAFT_65783"/>
<gene>
    <name evidence="4" type="ORF">ASPWEDRAFT_65783</name>
</gene>
<keyword evidence="1" id="KW-0539">Nucleus</keyword>
<dbReference type="Pfam" id="PF00505">
    <property type="entry name" value="HMG_box"/>
    <property type="match status" value="1"/>
</dbReference>
<evidence type="ECO:0000256" key="1">
    <source>
        <dbReference type="PROSITE-ProRule" id="PRU00267"/>
    </source>
</evidence>
<dbReference type="PROSITE" id="PS50118">
    <property type="entry name" value="HMG_BOX_2"/>
    <property type="match status" value="1"/>
</dbReference>
<accession>A0A1L9RVE0</accession>
<dbReference type="GeneID" id="63754667"/>
<evidence type="ECO:0000256" key="2">
    <source>
        <dbReference type="SAM" id="MobiDB-lite"/>
    </source>
</evidence>
<dbReference type="CDD" id="cd00084">
    <property type="entry name" value="HMG-box_SF"/>
    <property type="match status" value="1"/>
</dbReference>
<keyword evidence="5" id="KW-1185">Reference proteome</keyword>
<evidence type="ECO:0000313" key="4">
    <source>
        <dbReference type="EMBL" id="OJJ38853.1"/>
    </source>
</evidence>
<dbReference type="InterPro" id="IPR009071">
    <property type="entry name" value="HMG_box_dom"/>
</dbReference>
<keyword evidence="1" id="KW-0238">DNA-binding</keyword>
<evidence type="ECO:0000259" key="3">
    <source>
        <dbReference type="PROSITE" id="PS50118"/>
    </source>
</evidence>